<name>A0A7V8NP13_9BACT</name>
<evidence type="ECO:0000313" key="1">
    <source>
        <dbReference type="EMBL" id="MBA0084877.1"/>
    </source>
</evidence>
<reference evidence="1" key="1">
    <citation type="submission" date="2020-06" db="EMBL/GenBank/DDBJ databases">
        <title>Legume-microbial interactions unlock mineral nutrients during tropical forest succession.</title>
        <authorList>
            <person name="Epihov D.Z."/>
        </authorList>
    </citation>
    <scope>NUCLEOTIDE SEQUENCE [LARGE SCALE GENOMIC DNA]</scope>
    <source>
        <strain evidence="1">Pan2503</strain>
    </source>
</reference>
<protein>
    <submittedName>
        <fullName evidence="1">Uncharacterized protein</fullName>
    </submittedName>
</protein>
<gene>
    <name evidence="1" type="ORF">HRJ53_07770</name>
</gene>
<keyword evidence="2" id="KW-1185">Reference proteome</keyword>
<dbReference type="AlphaFoldDB" id="A0A7V8NP13"/>
<organism evidence="1 2">
    <name type="scientific">Candidatus Acidiferrum panamense</name>
    <dbReference type="NCBI Taxonomy" id="2741543"/>
    <lineage>
        <taxon>Bacteria</taxon>
        <taxon>Pseudomonadati</taxon>
        <taxon>Acidobacteriota</taxon>
        <taxon>Terriglobia</taxon>
        <taxon>Candidatus Acidiferrales</taxon>
        <taxon>Candidatus Acidiferrum</taxon>
    </lineage>
</organism>
<comment type="caution">
    <text evidence="1">The sequence shown here is derived from an EMBL/GenBank/DDBJ whole genome shotgun (WGS) entry which is preliminary data.</text>
</comment>
<evidence type="ECO:0000313" key="2">
    <source>
        <dbReference type="Proteomes" id="UP000567293"/>
    </source>
</evidence>
<proteinExistence type="predicted"/>
<accession>A0A7V8NP13</accession>
<dbReference type="EMBL" id="JACDQQ010000748">
    <property type="protein sequence ID" value="MBA0084877.1"/>
    <property type="molecule type" value="Genomic_DNA"/>
</dbReference>
<sequence>MISTGALWNSTFQSKIQAGANAFLATLATGTVTQGLVVYSRYHNVMTPVTTAIARYYLGTQRRRAEAAE</sequence>
<dbReference type="Proteomes" id="UP000567293">
    <property type="component" value="Unassembled WGS sequence"/>
</dbReference>